<dbReference type="InterPro" id="IPR026017">
    <property type="entry name" value="Lumazine-bd_dom"/>
</dbReference>
<dbReference type="InterPro" id="IPR023366">
    <property type="entry name" value="ATP_synth_asu-like_sf"/>
</dbReference>
<evidence type="ECO:0000256" key="8">
    <source>
        <dbReference type="ARBA" id="ARBA00022737"/>
    </source>
</evidence>
<sequence length="217" mass="23731">MFTGIVEELGTIEKITTKGNTLVLIIQGDIIMSDLNLGDSIAVNGVCLTVTDFGNRSFMADVMPETYKDTSLSRLKPGSQVNLERAMGAGGRFGGHFVSGHIDTVGKIVRKKSSENAIYIDISFPPEYIHYILPKGSIALDGTSLTVFGIREDIVTVSIIPHTAKETVLGLKDTGDIVNIEFDMIGKYLYSFLRKSEQAATPKEDISTEFLRKNGFM</sequence>
<dbReference type="InterPro" id="IPR001783">
    <property type="entry name" value="Lumazine-bd"/>
</dbReference>
<feature type="domain" description="Lumazine-binding" evidence="11">
    <location>
        <begin position="97"/>
        <end position="193"/>
    </location>
</feature>
<evidence type="ECO:0000313" key="13">
    <source>
        <dbReference type="Proteomes" id="UP001597221"/>
    </source>
</evidence>
<keyword evidence="13" id="KW-1185">Reference proteome</keyword>
<dbReference type="Pfam" id="PF00677">
    <property type="entry name" value="Lum_binding"/>
    <property type="match status" value="2"/>
</dbReference>
<dbReference type="EC" id="2.5.1.9" evidence="4 9"/>
<evidence type="ECO:0000256" key="1">
    <source>
        <dbReference type="ARBA" id="ARBA00000968"/>
    </source>
</evidence>
<dbReference type="NCBIfam" id="TIGR00187">
    <property type="entry name" value="ribE"/>
    <property type="match status" value="1"/>
</dbReference>
<dbReference type="PROSITE" id="PS51177">
    <property type="entry name" value="LUMAZINE_BIND"/>
    <property type="match status" value="2"/>
</dbReference>
<evidence type="ECO:0000256" key="3">
    <source>
        <dbReference type="ARBA" id="ARBA00004887"/>
    </source>
</evidence>
<dbReference type="InterPro" id="IPR017938">
    <property type="entry name" value="Riboflavin_synthase-like_b-brl"/>
</dbReference>
<dbReference type="CDD" id="cd00402">
    <property type="entry name" value="Riboflavin_synthase_like"/>
    <property type="match status" value="1"/>
</dbReference>
<dbReference type="GO" id="GO:0004746">
    <property type="term" value="F:riboflavin synthase activity"/>
    <property type="evidence" value="ECO:0007669"/>
    <property type="project" value="UniProtKB-EC"/>
</dbReference>
<comment type="catalytic activity">
    <reaction evidence="1">
        <text>2 6,7-dimethyl-8-(1-D-ribityl)lumazine + H(+) = 5-amino-6-(D-ribitylamino)uracil + riboflavin</text>
        <dbReference type="Rhea" id="RHEA:20772"/>
        <dbReference type="ChEBI" id="CHEBI:15378"/>
        <dbReference type="ChEBI" id="CHEBI:15934"/>
        <dbReference type="ChEBI" id="CHEBI:57986"/>
        <dbReference type="ChEBI" id="CHEBI:58201"/>
        <dbReference type="EC" id="2.5.1.9"/>
    </reaction>
</comment>
<evidence type="ECO:0000256" key="6">
    <source>
        <dbReference type="ARBA" id="ARBA00022619"/>
    </source>
</evidence>
<proteinExistence type="predicted"/>
<dbReference type="Gene3D" id="2.40.30.20">
    <property type="match status" value="2"/>
</dbReference>
<dbReference type="PANTHER" id="PTHR21098:SF12">
    <property type="entry name" value="RIBOFLAVIN SYNTHASE"/>
    <property type="match status" value="1"/>
</dbReference>
<comment type="pathway">
    <text evidence="3">Cofactor biosynthesis; riboflavin biosynthesis; riboflavin from 2-hydroxy-3-oxobutyl phosphate and 5-amino-6-(D-ribitylamino)uracil: step 2/2.</text>
</comment>
<feature type="domain" description="Lumazine-binding" evidence="11">
    <location>
        <begin position="1"/>
        <end position="96"/>
    </location>
</feature>
<evidence type="ECO:0000256" key="4">
    <source>
        <dbReference type="ARBA" id="ARBA00012827"/>
    </source>
</evidence>
<feature type="repeat" description="Lumazine-binding" evidence="10">
    <location>
        <begin position="97"/>
        <end position="193"/>
    </location>
</feature>
<evidence type="ECO:0000256" key="5">
    <source>
        <dbReference type="ARBA" id="ARBA00013950"/>
    </source>
</evidence>
<evidence type="ECO:0000259" key="11">
    <source>
        <dbReference type="PROSITE" id="PS51177"/>
    </source>
</evidence>
<protein>
    <recommendedName>
        <fullName evidence="5 9">Riboflavin synthase</fullName>
        <ecNumber evidence="4 9">2.5.1.9</ecNumber>
    </recommendedName>
</protein>
<dbReference type="PIRSF" id="PIRSF000498">
    <property type="entry name" value="Riboflavin_syn_A"/>
    <property type="match status" value="1"/>
</dbReference>
<dbReference type="PANTHER" id="PTHR21098">
    <property type="entry name" value="RIBOFLAVIN SYNTHASE ALPHA CHAIN"/>
    <property type="match status" value="1"/>
</dbReference>
<evidence type="ECO:0000256" key="7">
    <source>
        <dbReference type="ARBA" id="ARBA00022679"/>
    </source>
</evidence>
<evidence type="ECO:0000313" key="12">
    <source>
        <dbReference type="EMBL" id="MFD1609566.1"/>
    </source>
</evidence>
<dbReference type="Proteomes" id="UP001597221">
    <property type="component" value="Unassembled WGS sequence"/>
</dbReference>
<gene>
    <name evidence="12" type="primary">ribE</name>
    <name evidence="12" type="ORF">ACFSBH_18265</name>
</gene>
<evidence type="ECO:0000256" key="2">
    <source>
        <dbReference type="ARBA" id="ARBA00002803"/>
    </source>
</evidence>
<keyword evidence="8" id="KW-0677">Repeat</keyword>
<dbReference type="SUPFAM" id="SSF63380">
    <property type="entry name" value="Riboflavin synthase domain-like"/>
    <property type="match status" value="2"/>
</dbReference>
<accession>A0ABW4HVJ5</accession>
<dbReference type="RefSeq" id="WP_251517635.1">
    <property type="nucleotide sequence ID" value="NZ_JAMBON010000064.1"/>
</dbReference>
<organism evidence="12 13">
    <name type="scientific">Oceanobacillus luteolus</name>
    <dbReference type="NCBI Taxonomy" id="1274358"/>
    <lineage>
        <taxon>Bacteria</taxon>
        <taxon>Bacillati</taxon>
        <taxon>Bacillota</taxon>
        <taxon>Bacilli</taxon>
        <taxon>Bacillales</taxon>
        <taxon>Bacillaceae</taxon>
        <taxon>Oceanobacillus</taxon>
    </lineage>
</organism>
<keyword evidence="7 12" id="KW-0808">Transferase</keyword>
<evidence type="ECO:0000256" key="10">
    <source>
        <dbReference type="PROSITE-ProRule" id="PRU00524"/>
    </source>
</evidence>
<keyword evidence="6" id="KW-0686">Riboflavin biosynthesis</keyword>
<feature type="repeat" description="Lumazine-binding" evidence="10">
    <location>
        <begin position="1"/>
        <end position="96"/>
    </location>
</feature>
<dbReference type="NCBIfam" id="NF006767">
    <property type="entry name" value="PRK09289.1"/>
    <property type="match status" value="1"/>
</dbReference>
<comment type="function">
    <text evidence="2">Catalyzes the dismutation of two molecules of 6,7-dimethyl-8-ribityllumazine, resulting in the formation of riboflavin and 5-amino-6-(D-ribitylamino)uracil.</text>
</comment>
<comment type="caution">
    <text evidence="12">The sequence shown here is derived from an EMBL/GenBank/DDBJ whole genome shotgun (WGS) entry which is preliminary data.</text>
</comment>
<reference evidence="13" key="1">
    <citation type="journal article" date="2019" name="Int. J. Syst. Evol. Microbiol.">
        <title>The Global Catalogue of Microorganisms (GCM) 10K type strain sequencing project: providing services to taxonomists for standard genome sequencing and annotation.</title>
        <authorList>
            <consortium name="The Broad Institute Genomics Platform"/>
            <consortium name="The Broad Institute Genome Sequencing Center for Infectious Disease"/>
            <person name="Wu L."/>
            <person name="Ma J."/>
        </authorList>
    </citation>
    <scope>NUCLEOTIDE SEQUENCE [LARGE SCALE GENOMIC DNA]</scope>
    <source>
        <strain evidence="13">CGMCC 1.12376</strain>
    </source>
</reference>
<dbReference type="EMBL" id="JBHUDE010000159">
    <property type="protein sequence ID" value="MFD1609566.1"/>
    <property type="molecule type" value="Genomic_DNA"/>
</dbReference>
<evidence type="ECO:0000256" key="9">
    <source>
        <dbReference type="NCBIfam" id="TIGR00187"/>
    </source>
</evidence>
<name>A0ABW4HVJ5_9BACI</name>
<dbReference type="NCBIfam" id="NF009566">
    <property type="entry name" value="PRK13020.1"/>
    <property type="match status" value="1"/>
</dbReference>